<gene>
    <name evidence="1" type="ORF">M989_01513</name>
</gene>
<dbReference type="EMBL" id="LXEU01000037">
    <property type="protein sequence ID" value="OAT54516.1"/>
    <property type="molecule type" value="Genomic_DNA"/>
</dbReference>
<accession>A0A1B7K2Z7</accession>
<name>A0A1B7K2Z7_9ENTR</name>
<dbReference type="PATRIC" id="fig|1354264.4.peg.1574"/>
<proteinExistence type="predicted"/>
<evidence type="ECO:0000313" key="2">
    <source>
        <dbReference type="Proteomes" id="UP000078386"/>
    </source>
</evidence>
<organism evidence="1 2">
    <name type="scientific">Kluyvera georgiana ATCC 51603</name>
    <dbReference type="NCBI Taxonomy" id="1354264"/>
    <lineage>
        <taxon>Bacteria</taxon>
        <taxon>Pseudomonadati</taxon>
        <taxon>Pseudomonadota</taxon>
        <taxon>Gammaproteobacteria</taxon>
        <taxon>Enterobacterales</taxon>
        <taxon>Enterobacteriaceae</taxon>
        <taxon>Kluyvera</taxon>
    </lineage>
</organism>
<sequence>MAFDIRKDDKVIGVTELEFGDPPMGFVHGAFKPTPFYSPNIVKTGCKLFIKETSEEIATDFITFEDFSEELGEPFIEVTILVRSADEYRKYFKNHLDVYEKQFG</sequence>
<evidence type="ECO:0000313" key="1">
    <source>
        <dbReference type="EMBL" id="OAT54516.1"/>
    </source>
</evidence>
<keyword evidence="2" id="KW-1185">Reference proteome</keyword>
<protein>
    <submittedName>
        <fullName evidence="1">Uncharacterized protein</fullName>
    </submittedName>
</protein>
<dbReference type="RefSeq" id="WP_064543912.1">
    <property type="nucleotide sequence ID" value="NZ_LXEU01000037.1"/>
</dbReference>
<dbReference type="AlphaFoldDB" id="A0A1B7K2Z7"/>
<comment type="caution">
    <text evidence="1">The sequence shown here is derived from an EMBL/GenBank/DDBJ whole genome shotgun (WGS) entry which is preliminary data.</text>
</comment>
<dbReference type="Proteomes" id="UP000078386">
    <property type="component" value="Unassembled WGS sequence"/>
</dbReference>
<reference evidence="1 2" key="1">
    <citation type="submission" date="2016-04" db="EMBL/GenBank/DDBJ databases">
        <title>ATOL: Assembling a taxonomically balanced genome-scale reconstruction of the evolutionary history of the Enterobacteriaceae.</title>
        <authorList>
            <person name="Plunkett G.III."/>
            <person name="Neeno-Eckwall E.C."/>
            <person name="Glasner J.D."/>
            <person name="Perna N.T."/>
        </authorList>
    </citation>
    <scope>NUCLEOTIDE SEQUENCE [LARGE SCALE GENOMIC DNA]</scope>
    <source>
        <strain evidence="1 2">ATCC 51603</strain>
    </source>
</reference>